<feature type="compositionally biased region" description="Low complexity" evidence="3">
    <location>
        <begin position="723"/>
        <end position="737"/>
    </location>
</feature>
<evidence type="ECO:0000256" key="2">
    <source>
        <dbReference type="SAM" id="Coils"/>
    </source>
</evidence>
<feature type="region of interest" description="Disordered" evidence="3">
    <location>
        <begin position="42"/>
        <end position="81"/>
    </location>
</feature>
<feature type="region of interest" description="Disordered" evidence="3">
    <location>
        <begin position="714"/>
        <end position="737"/>
    </location>
</feature>
<feature type="region of interest" description="Disordered" evidence="3">
    <location>
        <begin position="895"/>
        <end position="919"/>
    </location>
</feature>
<feature type="compositionally biased region" description="Basic and acidic residues" evidence="3">
    <location>
        <begin position="63"/>
        <end position="81"/>
    </location>
</feature>
<feature type="compositionally biased region" description="Polar residues" evidence="3">
    <location>
        <begin position="898"/>
        <end position="919"/>
    </location>
</feature>
<keyword evidence="1 2" id="KW-0175">Coiled coil</keyword>
<protein>
    <submittedName>
        <fullName evidence="4">Uncharacterized protein</fullName>
    </submittedName>
</protein>
<dbReference type="Proteomes" id="UP001194696">
    <property type="component" value="Unassembled WGS sequence"/>
</dbReference>
<feature type="coiled-coil region" evidence="2">
    <location>
        <begin position="402"/>
        <end position="429"/>
    </location>
</feature>
<sequence length="934" mass="102410">MAVEAPIAQVVTTTTTTTTDNLNLSDALVAIGNEVLTNGHSNTTVLDQSSGTVTPSTSSVADSDEKLSFRDHDTENDTENDDFHDAFDDLPAAKKLHHRLSRYSPQVRESEEWEQIMQDWDRVMAEKRIRDAKLNLVEQENKRMKTQLIESEAVRVENEKESAAKIAELEKINKELAGKSKDPAKEKVALQNQLEEAEAEKELFKLMLEETEGEKKRVEMRLSQADKEKSLWSKRSEKLKAVKNRLKVKTAQFELLSTSTSSLLAQGLETGARPDKERLRLMDQVNSLESDRSRLAAMVKNTMNSTTDFSTDLSSSGVDVSTLSNQDLVKENQRLDNALQMSRVECSLLQRRIEAFEVTLHDVRVALTNSEAHAESLEMKKYDFQDKVASLEGNLDRARIESTRYQALHKELLEKNQKLDREMNIVKARFEAKDRVLITTQKQLNAAKADGGLLKTIRRELESVLFDYNTVVQHFMDIQVQAIGAKSLANTLKRKNNELSAQLTHYRSMLLGIKSFNNNDPIKSPTVTTLRSEFRILLEKIQEEHNGQVDKERVDRSKAQDWNRKLRMEKDFMKLELQNQIEKWRRVSIYWEDKWRKTANDLHEAVTSGASSEMLFEIASTNPSLFQAPGTITNGHAVVGSAGSSAPTSTVASPRTSHTLSAAGAQAKRLSLAISTSSMANLISGGGHSNATVEPPMTPSAMKQHILESKMRSNGAANGLNRQSSSSFFHNQTSSPSYLSAPVTNANGVVTSISSPPLASSNHPSTATLAVGAITESFTDLVSTVKPFLSRTVSSTANGISSTTSSLVGGVGTGRAGSSSSINNHSPSSRLAAAASLRTPIAAGLPSSVKGTGAMGNTAVSKTSIRSRTMATSVIGSARSNALLTGTGTVVVTEESQEAQTRANSSISSVSRNVDQALSESDRLKADVRRMLNR</sequence>
<feature type="compositionally biased region" description="Low complexity" evidence="3">
    <location>
        <begin position="49"/>
        <end position="60"/>
    </location>
</feature>
<proteinExistence type="predicted"/>
<gene>
    <name evidence="4" type="ORF">BGZ96_008671</name>
</gene>
<dbReference type="PANTHER" id="PTHR32083">
    <property type="entry name" value="CILIA AND FLAGELLA-ASSOCIATED PROTEIN 58-RELATED"/>
    <property type="match status" value="1"/>
</dbReference>
<evidence type="ECO:0000313" key="5">
    <source>
        <dbReference type="Proteomes" id="UP001194696"/>
    </source>
</evidence>
<keyword evidence="5" id="KW-1185">Reference proteome</keyword>
<name>A0ABQ7JYQ5_9FUNG</name>
<accession>A0ABQ7JYQ5</accession>
<evidence type="ECO:0000256" key="3">
    <source>
        <dbReference type="SAM" id="MobiDB-lite"/>
    </source>
</evidence>
<evidence type="ECO:0000313" key="4">
    <source>
        <dbReference type="EMBL" id="KAG0287394.1"/>
    </source>
</evidence>
<dbReference type="EMBL" id="JAAAIM010000495">
    <property type="protein sequence ID" value="KAG0287394.1"/>
    <property type="molecule type" value="Genomic_DNA"/>
</dbReference>
<comment type="caution">
    <text evidence="4">The sequence shown here is derived from an EMBL/GenBank/DDBJ whole genome shotgun (WGS) entry which is preliminary data.</text>
</comment>
<organism evidence="4 5">
    <name type="scientific">Linnemannia gamsii</name>
    <dbReference type="NCBI Taxonomy" id="64522"/>
    <lineage>
        <taxon>Eukaryota</taxon>
        <taxon>Fungi</taxon>
        <taxon>Fungi incertae sedis</taxon>
        <taxon>Mucoromycota</taxon>
        <taxon>Mortierellomycotina</taxon>
        <taxon>Mortierellomycetes</taxon>
        <taxon>Mortierellales</taxon>
        <taxon>Mortierellaceae</taxon>
        <taxon>Linnemannia</taxon>
    </lineage>
</organism>
<reference evidence="4 5" key="1">
    <citation type="journal article" date="2020" name="Fungal Divers.">
        <title>Resolving the Mortierellaceae phylogeny through synthesis of multi-gene phylogenetics and phylogenomics.</title>
        <authorList>
            <person name="Vandepol N."/>
            <person name="Liber J."/>
            <person name="Desiro A."/>
            <person name="Na H."/>
            <person name="Kennedy M."/>
            <person name="Barry K."/>
            <person name="Grigoriev I.V."/>
            <person name="Miller A.N."/>
            <person name="O'Donnell K."/>
            <person name="Stajich J.E."/>
            <person name="Bonito G."/>
        </authorList>
    </citation>
    <scope>NUCLEOTIDE SEQUENCE [LARGE SCALE GENOMIC DNA]</scope>
    <source>
        <strain evidence="4 5">AD045</strain>
    </source>
</reference>
<feature type="coiled-coil region" evidence="2">
    <location>
        <begin position="122"/>
        <end position="154"/>
    </location>
</feature>
<dbReference type="PANTHER" id="PTHR32083:SF48">
    <property type="entry name" value="TRANS-GOLGI NETWORK-LOCALIZED SYP41-INTERACTING PROTEIN 1"/>
    <property type="match status" value="1"/>
</dbReference>
<evidence type="ECO:0000256" key="1">
    <source>
        <dbReference type="ARBA" id="ARBA00023054"/>
    </source>
</evidence>
<feature type="coiled-coil region" evidence="2">
    <location>
        <begin position="187"/>
        <end position="228"/>
    </location>
</feature>